<comment type="caution">
    <text evidence="1">The sequence shown here is derived from an EMBL/GenBank/DDBJ whole genome shotgun (WGS) entry which is preliminary data.</text>
</comment>
<evidence type="ECO:0000313" key="1">
    <source>
        <dbReference type="EMBL" id="GAE34939.1"/>
    </source>
</evidence>
<proteinExistence type="predicted"/>
<dbReference type="Proteomes" id="UP000018896">
    <property type="component" value="Unassembled WGS sequence"/>
</dbReference>
<dbReference type="AlphaFoldDB" id="W4QUF2"/>
<dbReference type="InterPro" id="IPR013784">
    <property type="entry name" value="Carb-bd-like_fold"/>
</dbReference>
<dbReference type="SUPFAM" id="SSF49452">
    <property type="entry name" value="Starch-binding domain-like"/>
    <property type="match status" value="1"/>
</dbReference>
<keyword evidence="2" id="KW-1185">Reference proteome</keyword>
<evidence type="ECO:0000313" key="2">
    <source>
        <dbReference type="Proteomes" id="UP000018896"/>
    </source>
</evidence>
<dbReference type="eggNOG" id="COG0457">
    <property type="taxonomic scope" value="Bacteria"/>
</dbReference>
<dbReference type="EMBL" id="BAUV01000012">
    <property type="protein sequence ID" value="GAE34939.1"/>
    <property type="molecule type" value="Genomic_DNA"/>
</dbReference>
<dbReference type="GO" id="GO:0030246">
    <property type="term" value="F:carbohydrate binding"/>
    <property type="evidence" value="ECO:0007669"/>
    <property type="project" value="InterPro"/>
</dbReference>
<organism evidence="1 2">
    <name type="scientific">Halalkalibacter akibai (strain ATCC 43226 / DSM 21942 / CIP 109018 / JCM 9157 / 1139)</name>
    <name type="common">Bacillus akibai</name>
    <dbReference type="NCBI Taxonomy" id="1236973"/>
    <lineage>
        <taxon>Bacteria</taxon>
        <taxon>Bacillati</taxon>
        <taxon>Bacillota</taxon>
        <taxon>Bacilli</taxon>
        <taxon>Bacillales</taxon>
        <taxon>Bacillaceae</taxon>
        <taxon>Halalkalibacter</taxon>
    </lineage>
</organism>
<reference evidence="1 2" key="1">
    <citation type="journal article" date="2014" name="Genome Announc.">
        <title>Draft Genome Sequences of Three Alkaliphilic Bacillus Strains, Bacillus wakoensis JCM 9140T, Bacillus akibai JCM 9157T, and Bacillus hemicellulosilyticus JCM 9152T.</title>
        <authorList>
            <person name="Yuki M."/>
            <person name="Oshima K."/>
            <person name="Suda W."/>
            <person name="Oshida Y."/>
            <person name="Kitamura K."/>
            <person name="Iida T."/>
            <person name="Hattori M."/>
            <person name="Ohkuma M."/>
        </authorList>
    </citation>
    <scope>NUCLEOTIDE SEQUENCE [LARGE SCALE GENOMIC DNA]</scope>
    <source>
        <strain evidence="1 2">JCM 9157</strain>
    </source>
</reference>
<gene>
    <name evidence="1" type="ORF">JCM9157_2023</name>
</gene>
<dbReference type="STRING" id="1236973.JCM9157_2023"/>
<protein>
    <recommendedName>
        <fullName evidence="3">Carboxypeptidase regulatory-like domain-containing protein</fullName>
    </recommendedName>
</protein>
<dbReference type="RefSeq" id="WP_035664089.1">
    <property type="nucleotide sequence ID" value="NZ_BAUV01000012.1"/>
</dbReference>
<dbReference type="Gene3D" id="2.60.40.1120">
    <property type="entry name" value="Carboxypeptidase-like, regulatory domain"/>
    <property type="match status" value="1"/>
</dbReference>
<dbReference type="Pfam" id="PF13620">
    <property type="entry name" value="CarboxypepD_reg"/>
    <property type="match status" value="1"/>
</dbReference>
<evidence type="ECO:0008006" key="3">
    <source>
        <dbReference type="Google" id="ProtNLM"/>
    </source>
</evidence>
<accession>W4QUF2</accession>
<name>W4QUF2_HALA3</name>
<dbReference type="OrthoDB" id="1947780at2"/>
<sequence length="617" mass="71516">MKIKMKMKHLLIGILSFAVLLLGIQVLVLPLWKEHLVTKAYTVGAPKTGEMIKSLIDDSWSDKKKLGFIETYMIEPTINVHIYDLYLTSSSSTWSHEGSWRGFEAEEIQPYLTYYVDKGNPHKFYYDYAVAMRAEHIAKTDSVDDAIVYVEKQIKEISTKRDYVESKLTLLLAELYKRSGDLDHALVLLDEIRDQEKERLQEFVEEYVLSEDWTLLKAKILLEKNNVKEAISTLSEWEESQKLLAQRDEWIEYYDDNRITRLKERLLAVGEVFEYGTVSGFVQKEDGTPIVGTAVMLRDQSRANYSVDPYGEDYQTVTDEQGYYEVTGVLPGEYQIGLGLSFNQISGYSWPVEIEDSISVENDSKAVYDVELRKLMNVVSPVNNQAIDTETILFEWEETTAAYYLVYAAYHFEHGSVSMQISEEIQEHSWEARIEDLHHIGFFVDYDVRDEENYEGAFAPGQLFDFIHPAGKFSWSVAAYDENGKEIRRSNGYRLDDALVEELPFFTLTNREPSKGDQLLLDGKHQQALEAYRTLIKENKEDDLSLRMAVKLINGLRQQKVGNDEKLREEMYGYIAQLSTLTEKPFYAEMMMDKAEKEDNQIEYDKWKKIYDEHQGG</sequence>